<dbReference type="Pfam" id="PF05258">
    <property type="entry name" value="DciA"/>
    <property type="match status" value="1"/>
</dbReference>
<name>A0A1T4TSA0_9BACT</name>
<accession>A0A1T4TSA0</accession>
<dbReference type="PANTHER" id="PTHR36456:SF1">
    <property type="entry name" value="UPF0232 PROTEIN SCO3875"/>
    <property type="match status" value="1"/>
</dbReference>
<proteinExistence type="predicted"/>
<evidence type="ECO:0000313" key="1">
    <source>
        <dbReference type="EMBL" id="SKA43188.1"/>
    </source>
</evidence>
<evidence type="ECO:0000313" key="2">
    <source>
        <dbReference type="Proteomes" id="UP000190367"/>
    </source>
</evidence>
<gene>
    <name evidence="1" type="ORF">SAMN04488128_106131</name>
</gene>
<dbReference type="Proteomes" id="UP000190367">
    <property type="component" value="Unassembled WGS sequence"/>
</dbReference>
<dbReference type="AlphaFoldDB" id="A0A1T4TSA0"/>
<keyword evidence="2" id="KW-1185">Reference proteome</keyword>
<evidence type="ECO:0008006" key="3">
    <source>
        <dbReference type="Google" id="ProtNLM"/>
    </source>
</evidence>
<dbReference type="STRING" id="634771.SAMN04488128_106131"/>
<reference evidence="2" key="1">
    <citation type="submission" date="2017-02" db="EMBL/GenBank/DDBJ databases">
        <authorList>
            <person name="Varghese N."/>
            <person name="Submissions S."/>
        </authorList>
    </citation>
    <scope>NUCLEOTIDE SEQUENCE [LARGE SCALE GENOMIC DNA]</scope>
    <source>
        <strain evidence="2">DSM 22224</strain>
    </source>
</reference>
<dbReference type="PANTHER" id="PTHR36456">
    <property type="entry name" value="UPF0232 PROTEIN SCO3875"/>
    <property type="match status" value="1"/>
</dbReference>
<organism evidence="1 2">
    <name type="scientific">Chitinophaga eiseniae</name>
    <dbReference type="NCBI Taxonomy" id="634771"/>
    <lineage>
        <taxon>Bacteria</taxon>
        <taxon>Pseudomonadati</taxon>
        <taxon>Bacteroidota</taxon>
        <taxon>Chitinophagia</taxon>
        <taxon>Chitinophagales</taxon>
        <taxon>Chitinophagaceae</taxon>
        <taxon>Chitinophaga</taxon>
    </lineage>
</organism>
<dbReference type="InterPro" id="IPR007922">
    <property type="entry name" value="DciA-like"/>
</dbReference>
<sequence>MSVVQIKKSPNIRSFGPMRHGTTSIGDALREFMNKSRLKPRLTEVRIQENWEKIMGKTIARYTQGIQLIEHKLIITTSVAPLKQELTYSKDKIIKLVNEMLGENVVKEVMIH</sequence>
<dbReference type="EMBL" id="FUWZ01000006">
    <property type="protein sequence ID" value="SKA43188.1"/>
    <property type="molecule type" value="Genomic_DNA"/>
</dbReference>
<protein>
    <recommendedName>
        <fullName evidence="3">DUF721 domain-containing protein</fullName>
    </recommendedName>
</protein>